<dbReference type="GO" id="GO:0016407">
    <property type="term" value="F:acetyltransferase activity"/>
    <property type="evidence" value="ECO:0007669"/>
    <property type="project" value="InterPro"/>
</dbReference>
<evidence type="ECO:0000313" key="4">
    <source>
        <dbReference type="Proteomes" id="UP000823915"/>
    </source>
</evidence>
<dbReference type="PANTHER" id="PTHR11786:SF0">
    <property type="entry name" value="ARYLAMINE N-ACETYLTRANSFERASE 4-RELATED"/>
    <property type="match status" value="1"/>
</dbReference>
<dbReference type="PRINTS" id="PR01543">
    <property type="entry name" value="ANATRNSFRASE"/>
</dbReference>
<evidence type="ECO:0000313" key="3">
    <source>
        <dbReference type="EMBL" id="HIY26091.1"/>
    </source>
</evidence>
<gene>
    <name evidence="3" type="ORF">H9838_02845</name>
</gene>
<dbReference type="Gene3D" id="2.40.128.150">
    <property type="entry name" value="Cysteine proteinases"/>
    <property type="match status" value="1"/>
</dbReference>
<sequence>MLSKEQLALYFQRIGYEGTPDRTSATLGAIQEAHLNAIPYENLDILKGVPLSLEERDLFDKMVVRKRGGYCFEQNGLLYSVLISLGFPVTQYCGRFIDGEPQVIQERRHRVLRVEAEDGVFICDVGVYGESPRKPLRFVEGEVQTDGIAQYKYLRDPFYGWVECQREQGKDWKWVYGFTEEFWRSYDFGQPSFFCEKHPASLFNTFRKVGIFQGKASLTYLDNVFTVYQEGKIQRRETVPEDQAPAYLERYFGLTE</sequence>
<dbReference type="Gene3D" id="3.30.2140.10">
    <property type="entry name" value="Arylamine N-acetyltransferase"/>
    <property type="match status" value="1"/>
</dbReference>
<accession>A0A9D1YBI7</accession>
<dbReference type="PANTHER" id="PTHR11786">
    <property type="entry name" value="N-HYDROXYARYLAMINE O-ACETYLTRANSFERASE"/>
    <property type="match status" value="1"/>
</dbReference>
<organism evidence="3 4">
    <name type="scientific">Candidatus Acutalibacter pullistercoris</name>
    <dbReference type="NCBI Taxonomy" id="2838418"/>
    <lineage>
        <taxon>Bacteria</taxon>
        <taxon>Bacillati</taxon>
        <taxon>Bacillota</taxon>
        <taxon>Clostridia</taxon>
        <taxon>Eubacteriales</taxon>
        <taxon>Acutalibacteraceae</taxon>
        <taxon>Acutalibacter</taxon>
    </lineage>
</organism>
<protein>
    <submittedName>
        <fullName evidence="3">Arylamine N-acetyltransferase</fullName>
    </submittedName>
</protein>
<dbReference type="AlphaFoldDB" id="A0A9D1YBI7"/>
<dbReference type="InterPro" id="IPR001447">
    <property type="entry name" value="Arylamine_N-AcTrfase"/>
</dbReference>
<evidence type="ECO:0000256" key="2">
    <source>
        <dbReference type="RuleBase" id="RU003452"/>
    </source>
</evidence>
<dbReference type="InterPro" id="IPR038765">
    <property type="entry name" value="Papain-like_cys_pep_sf"/>
</dbReference>
<dbReference type="Proteomes" id="UP000823915">
    <property type="component" value="Unassembled WGS sequence"/>
</dbReference>
<comment type="similarity">
    <text evidence="1 2">Belongs to the arylamine N-acetyltransferase family.</text>
</comment>
<proteinExistence type="inferred from homology"/>
<name>A0A9D1YBI7_9FIRM</name>
<evidence type="ECO:0000256" key="1">
    <source>
        <dbReference type="ARBA" id="ARBA00006547"/>
    </source>
</evidence>
<dbReference type="Pfam" id="PF00797">
    <property type="entry name" value="Acetyltransf_2"/>
    <property type="match status" value="1"/>
</dbReference>
<dbReference type="SUPFAM" id="SSF54001">
    <property type="entry name" value="Cysteine proteinases"/>
    <property type="match status" value="1"/>
</dbReference>
<reference evidence="3" key="2">
    <citation type="submission" date="2021-04" db="EMBL/GenBank/DDBJ databases">
        <authorList>
            <person name="Gilroy R."/>
        </authorList>
    </citation>
    <scope>NUCLEOTIDE SEQUENCE</scope>
    <source>
        <strain evidence="3">1282</strain>
    </source>
</reference>
<dbReference type="EMBL" id="DXDU01000048">
    <property type="protein sequence ID" value="HIY26091.1"/>
    <property type="molecule type" value="Genomic_DNA"/>
</dbReference>
<comment type="caution">
    <text evidence="3">The sequence shown here is derived from an EMBL/GenBank/DDBJ whole genome shotgun (WGS) entry which is preliminary data.</text>
</comment>
<reference evidence="3" key="1">
    <citation type="journal article" date="2021" name="PeerJ">
        <title>Extensive microbial diversity within the chicken gut microbiome revealed by metagenomics and culture.</title>
        <authorList>
            <person name="Gilroy R."/>
            <person name="Ravi A."/>
            <person name="Getino M."/>
            <person name="Pursley I."/>
            <person name="Horton D.L."/>
            <person name="Alikhan N.F."/>
            <person name="Baker D."/>
            <person name="Gharbi K."/>
            <person name="Hall N."/>
            <person name="Watson M."/>
            <person name="Adriaenssens E.M."/>
            <person name="Foster-Nyarko E."/>
            <person name="Jarju S."/>
            <person name="Secka A."/>
            <person name="Antonio M."/>
            <person name="Oren A."/>
            <person name="Chaudhuri R.R."/>
            <person name="La Ragione R."/>
            <person name="Hildebrand F."/>
            <person name="Pallen M.J."/>
        </authorList>
    </citation>
    <scope>NUCLEOTIDE SEQUENCE</scope>
    <source>
        <strain evidence="3">1282</strain>
    </source>
</reference>